<accession>A0A9W5U166</accession>
<dbReference type="AlphaFoldDB" id="A0A9W5U166"/>
<reference evidence="2" key="2">
    <citation type="submission" date="2020-09" db="EMBL/GenBank/DDBJ databases">
        <authorList>
            <person name="Sun Q."/>
            <person name="Zhou Y."/>
        </authorList>
    </citation>
    <scope>NUCLEOTIDE SEQUENCE</scope>
    <source>
        <strain evidence="2">CGMCC 1.15454</strain>
    </source>
</reference>
<dbReference type="EMBL" id="BMJD01000051">
    <property type="protein sequence ID" value="GGB58923.1"/>
    <property type="molecule type" value="Genomic_DNA"/>
</dbReference>
<comment type="caution">
    <text evidence="2">The sequence shown here is derived from an EMBL/GenBank/DDBJ whole genome shotgun (WGS) entry which is preliminary data.</text>
</comment>
<reference evidence="2" key="1">
    <citation type="journal article" date="2014" name="Int. J. Syst. Evol. Microbiol.">
        <title>Complete genome sequence of Corynebacterium casei LMG S-19264T (=DSM 44701T), isolated from a smear-ripened cheese.</title>
        <authorList>
            <consortium name="US DOE Joint Genome Institute (JGI-PGF)"/>
            <person name="Walter F."/>
            <person name="Albersmeier A."/>
            <person name="Kalinowski J."/>
            <person name="Ruckert C."/>
        </authorList>
    </citation>
    <scope>NUCLEOTIDE SEQUENCE</scope>
    <source>
        <strain evidence="2">CGMCC 1.15454</strain>
    </source>
</reference>
<dbReference type="InterPro" id="IPR036388">
    <property type="entry name" value="WH-like_DNA-bd_sf"/>
</dbReference>
<dbReference type="Proteomes" id="UP000621492">
    <property type="component" value="Unassembled WGS sequence"/>
</dbReference>
<dbReference type="CDD" id="cd09124">
    <property type="entry name" value="PLDc_like_TrmB_middle"/>
    <property type="match status" value="1"/>
</dbReference>
<dbReference type="Pfam" id="PF01978">
    <property type="entry name" value="TrmB"/>
    <property type="match status" value="1"/>
</dbReference>
<dbReference type="PANTHER" id="PTHR34293">
    <property type="entry name" value="HTH-TYPE TRANSCRIPTIONAL REGULATOR TRMBL2"/>
    <property type="match status" value="1"/>
</dbReference>
<dbReference type="InterPro" id="IPR051797">
    <property type="entry name" value="TrmB-like"/>
</dbReference>
<dbReference type="SUPFAM" id="SSF46785">
    <property type="entry name" value="Winged helix' DNA-binding domain"/>
    <property type="match status" value="1"/>
</dbReference>
<dbReference type="PANTHER" id="PTHR34293:SF1">
    <property type="entry name" value="HTH-TYPE TRANSCRIPTIONAL REGULATOR TRMBL2"/>
    <property type="match status" value="1"/>
</dbReference>
<name>A0A9W5U166_9BACI</name>
<dbReference type="Gene3D" id="1.10.10.10">
    <property type="entry name" value="Winged helix-like DNA-binding domain superfamily/Winged helix DNA-binding domain"/>
    <property type="match status" value="1"/>
</dbReference>
<gene>
    <name evidence="2" type="ORF">GCM10011409_40510</name>
</gene>
<evidence type="ECO:0000313" key="2">
    <source>
        <dbReference type="EMBL" id="GGB58923.1"/>
    </source>
</evidence>
<sequence>MLQKFGFSQYESKLYEVLVSSEEPMDATNIVNYSGVPKAKVYEVISRMVKKGMVMESISEKKKLYSALPLPLAIEKLSAEFKDNINQLKEKTYKKSFTDDRVWSLKVDSSIRAQSIQLLKKAKESIRISAWKDEFVEYIPFLEEKEQSGIIVEGLVVGDLTTALSNILTLVPTQEHKALERFKLIIIDDKEVMFAGVEDDSWQAIKTMSKPFVKVFTEFLYHDIALAKINKKYYDLLMGDEEIKTFLLKLRY</sequence>
<proteinExistence type="predicted"/>
<protein>
    <submittedName>
        <fullName evidence="2">Transcriptional regulator</fullName>
    </submittedName>
</protein>
<evidence type="ECO:0000259" key="1">
    <source>
        <dbReference type="Pfam" id="PF01978"/>
    </source>
</evidence>
<keyword evidence="3" id="KW-1185">Reference proteome</keyword>
<organism evidence="2 3">
    <name type="scientific">Lentibacillus populi</name>
    <dbReference type="NCBI Taxonomy" id="1827502"/>
    <lineage>
        <taxon>Bacteria</taxon>
        <taxon>Bacillati</taxon>
        <taxon>Bacillota</taxon>
        <taxon>Bacilli</taxon>
        <taxon>Bacillales</taxon>
        <taxon>Bacillaceae</taxon>
        <taxon>Lentibacillus</taxon>
    </lineage>
</organism>
<feature type="domain" description="Transcription regulator TrmB N-terminal" evidence="1">
    <location>
        <begin position="2"/>
        <end position="69"/>
    </location>
</feature>
<dbReference type="InterPro" id="IPR036390">
    <property type="entry name" value="WH_DNA-bd_sf"/>
</dbReference>
<dbReference type="RefSeq" id="WP_188725778.1">
    <property type="nucleotide sequence ID" value="NZ_BMJD01000051.1"/>
</dbReference>
<evidence type="ECO:0000313" key="3">
    <source>
        <dbReference type="Proteomes" id="UP000621492"/>
    </source>
</evidence>
<dbReference type="InterPro" id="IPR002831">
    <property type="entry name" value="Tscrpt_reg_TrmB_N"/>
</dbReference>